<dbReference type="Pfam" id="PF06429">
    <property type="entry name" value="Flg_bbr_C"/>
    <property type="match status" value="1"/>
</dbReference>
<dbReference type="InterPro" id="IPR010930">
    <property type="entry name" value="Flg_bb/hook_C_dom"/>
</dbReference>
<dbReference type="GO" id="GO:0071978">
    <property type="term" value="P:bacterial-type flagellum-dependent swarming motility"/>
    <property type="evidence" value="ECO:0007669"/>
    <property type="project" value="TreeGrafter"/>
</dbReference>
<evidence type="ECO:0000259" key="8">
    <source>
        <dbReference type="Pfam" id="PF06429"/>
    </source>
</evidence>
<keyword evidence="9" id="KW-0282">Flagellum</keyword>
<dbReference type="AlphaFoldDB" id="A0A917BKR4"/>
<reference evidence="9" key="1">
    <citation type="journal article" date="2014" name="Int. J. Syst. Evol. Microbiol.">
        <title>Complete genome sequence of Corynebacterium casei LMG S-19264T (=DSM 44701T), isolated from a smear-ripened cheese.</title>
        <authorList>
            <consortium name="US DOE Joint Genome Institute (JGI-PGF)"/>
            <person name="Walter F."/>
            <person name="Albersmeier A."/>
            <person name="Kalinowski J."/>
            <person name="Ruckert C."/>
        </authorList>
    </citation>
    <scope>NUCLEOTIDE SEQUENCE</scope>
    <source>
        <strain evidence="9">CCM 7897</strain>
    </source>
</reference>
<comment type="subcellular location">
    <subcellularLocation>
        <location evidence="1 6">Bacterial flagellum basal body</location>
    </subcellularLocation>
</comment>
<dbReference type="InterPro" id="IPR019776">
    <property type="entry name" value="Flagellar_basal_body_rod_CS"/>
</dbReference>
<dbReference type="PROSITE" id="PS00588">
    <property type="entry name" value="FLAGELLA_BB_ROD"/>
    <property type="match status" value="1"/>
</dbReference>
<reference evidence="9" key="2">
    <citation type="submission" date="2020-09" db="EMBL/GenBank/DDBJ databases">
        <authorList>
            <person name="Sun Q."/>
            <person name="Sedlacek I."/>
        </authorList>
    </citation>
    <scope>NUCLEOTIDE SEQUENCE</scope>
    <source>
        <strain evidence="9">CCM 7897</strain>
    </source>
</reference>
<dbReference type="EMBL" id="BMCT01000001">
    <property type="protein sequence ID" value="GGF47804.1"/>
    <property type="molecule type" value="Genomic_DNA"/>
</dbReference>
<evidence type="ECO:0000256" key="6">
    <source>
        <dbReference type="RuleBase" id="RU362062"/>
    </source>
</evidence>
<evidence type="ECO:0000256" key="1">
    <source>
        <dbReference type="ARBA" id="ARBA00004117"/>
    </source>
</evidence>
<dbReference type="InterPro" id="IPR001444">
    <property type="entry name" value="Flag_bb_rod_N"/>
</dbReference>
<feature type="domain" description="Flagellar basal-body/hook protein C-terminal" evidence="8">
    <location>
        <begin position="91"/>
        <end position="133"/>
    </location>
</feature>
<comment type="similarity">
    <text evidence="2">Belongs to the flagella basal body rod proteins family.</text>
</comment>
<evidence type="ECO:0000313" key="9">
    <source>
        <dbReference type="EMBL" id="GGF47804.1"/>
    </source>
</evidence>
<keyword evidence="9" id="KW-0966">Cell projection</keyword>
<name>A0A917BKR4_9HYPH</name>
<keyword evidence="10" id="KW-1185">Reference proteome</keyword>
<accession>A0A917BKR4</accession>
<dbReference type="PANTHER" id="PTHR30435:SF2">
    <property type="entry name" value="FLAGELLAR BASAL-BODY ROD PROTEIN FLGC"/>
    <property type="match status" value="1"/>
</dbReference>
<dbReference type="NCBIfam" id="TIGR01395">
    <property type="entry name" value="FlgC"/>
    <property type="match status" value="1"/>
</dbReference>
<comment type="subunit">
    <text evidence="5 6">The basal body constitutes a major portion of the flagellar organelle and consists of four rings (L,P,S, and M) mounted on a central rod. The rod consists of about 26 subunits of FlgG in the distal portion, and FlgB, FlgC and FlgF are thought to build up the proximal portion of the rod with about 6 subunits each.</text>
</comment>
<dbReference type="PANTHER" id="PTHR30435">
    <property type="entry name" value="FLAGELLAR PROTEIN"/>
    <property type="match status" value="1"/>
</dbReference>
<protein>
    <recommendedName>
        <fullName evidence="3 6">Flagellar basal-body rod protein FlgC</fullName>
    </recommendedName>
</protein>
<evidence type="ECO:0000256" key="3">
    <source>
        <dbReference type="ARBA" id="ARBA00017941"/>
    </source>
</evidence>
<keyword evidence="9" id="KW-0969">Cilium</keyword>
<evidence type="ECO:0000313" key="10">
    <source>
        <dbReference type="Proteomes" id="UP000606044"/>
    </source>
</evidence>
<comment type="caution">
    <text evidence="9">The sequence shown here is derived from an EMBL/GenBank/DDBJ whole genome shotgun (WGS) entry which is preliminary data.</text>
</comment>
<dbReference type="GO" id="GO:0030694">
    <property type="term" value="C:bacterial-type flagellum basal body, rod"/>
    <property type="evidence" value="ECO:0007669"/>
    <property type="project" value="UniProtKB-UniRule"/>
</dbReference>
<gene>
    <name evidence="9" type="primary">flgC</name>
    <name evidence="9" type="ORF">GCM10007301_03880</name>
</gene>
<feature type="domain" description="Flagellar basal body rod protein N-terminal" evidence="7">
    <location>
        <begin position="10"/>
        <end position="33"/>
    </location>
</feature>
<evidence type="ECO:0000256" key="5">
    <source>
        <dbReference type="ARBA" id="ARBA00025933"/>
    </source>
</evidence>
<evidence type="ECO:0000256" key="4">
    <source>
        <dbReference type="ARBA" id="ARBA00023143"/>
    </source>
</evidence>
<dbReference type="Pfam" id="PF00460">
    <property type="entry name" value="Flg_bb_rod"/>
    <property type="match status" value="1"/>
</dbReference>
<dbReference type="Proteomes" id="UP000606044">
    <property type="component" value="Unassembled WGS sequence"/>
</dbReference>
<evidence type="ECO:0000259" key="7">
    <source>
        <dbReference type="Pfam" id="PF00460"/>
    </source>
</evidence>
<organism evidence="9 10">
    <name type="scientific">Azorhizobium oxalatiphilum</name>
    <dbReference type="NCBI Taxonomy" id="980631"/>
    <lineage>
        <taxon>Bacteria</taxon>
        <taxon>Pseudomonadati</taxon>
        <taxon>Pseudomonadota</taxon>
        <taxon>Alphaproteobacteria</taxon>
        <taxon>Hyphomicrobiales</taxon>
        <taxon>Xanthobacteraceae</taxon>
        <taxon>Azorhizobium</taxon>
    </lineage>
</organism>
<sequence length="140" mass="15110">MIDPLKAAGQIAGSGLQAQATRMRVVSENLANSRSTGTTPGADPYSRKTVQFEAELDRTIGSSSVKLKATGVDKSPFIQEYDPGNPAADSKGMVKLPNVNMMVELADMREASRTYEANLQMIKQTRSMGAMLLDLLRSQS</sequence>
<dbReference type="InterPro" id="IPR006299">
    <property type="entry name" value="FlgC"/>
</dbReference>
<proteinExistence type="inferred from homology"/>
<keyword evidence="4 6" id="KW-0975">Bacterial flagellum</keyword>
<evidence type="ECO:0000256" key="2">
    <source>
        <dbReference type="ARBA" id="ARBA00009677"/>
    </source>
</evidence>